<feature type="compositionally biased region" description="Acidic residues" evidence="1">
    <location>
        <begin position="978"/>
        <end position="987"/>
    </location>
</feature>
<gene>
    <name evidence="3" type="ordered locus">Os04g0220500</name>
</gene>
<dbReference type="SUPFAM" id="SSF56219">
    <property type="entry name" value="DNase I-like"/>
    <property type="match status" value="1"/>
</dbReference>
<dbReference type="InterPro" id="IPR015915">
    <property type="entry name" value="Kelch-typ_b-propeller"/>
</dbReference>
<organism evidence="3 4">
    <name type="scientific">Oryza sativa subsp. japonica</name>
    <name type="common">Rice</name>
    <dbReference type="NCBI Taxonomy" id="39947"/>
    <lineage>
        <taxon>Eukaryota</taxon>
        <taxon>Viridiplantae</taxon>
        <taxon>Streptophyta</taxon>
        <taxon>Embryophyta</taxon>
        <taxon>Tracheophyta</taxon>
        <taxon>Spermatophyta</taxon>
        <taxon>Magnoliopsida</taxon>
        <taxon>Liliopsida</taxon>
        <taxon>Poales</taxon>
        <taxon>Poaceae</taxon>
        <taxon>BOP clade</taxon>
        <taxon>Oryzoideae</taxon>
        <taxon>Oryzeae</taxon>
        <taxon>Oryzinae</taxon>
        <taxon>Oryza</taxon>
        <taxon>Oryza sativa</taxon>
    </lineage>
</organism>
<dbReference type="GO" id="GO:0004672">
    <property type="term" value="F:protein kinase activity"/>
    <property type="evidence" value="ECO:0007669"/>
    <property type="project" value="InterPro"/>
</dbReference>
<dbReference type="EMBL" id="AP008210">
    <property type="protein sequence ID" value="BAH92528.1"/>
    <property type="molecule type" value="Genomic_DNA"/>
</dbReference>
<sequence>MNGTCCIGTSRAPTCSPTATGMLKIADFGLATFFDAARPQPLTSRVVTLWYRPPELLLGATEYGVAVDLCSTGCMPASSPSFSPASPSCILAQPNQAMPKPNHQVPEAAGEIGSAGRTSVKGRRGIRRRPRSASASSSWGGGAAGCKKKKAQVGEEEKEASSTVPAVYDANADIEEEYRLFLENVRVYENDDFVVEYEGVVVRYGGEAVADHGAGRGAPPVKGVPDPNQLNGSVHRQKESWRVVRTESDDLGNDLTAIDGRYTIVVIPNAPDLIDILATNDVDISVVEGDAAGLGEFLAFVGNLLFPFLAFASLFFIFRRAQGDPDTSPGSLGWRLDFDRSKSKFEQVPENCVTFVDVLGADQAKLELQEKGGESDSNRGKMMMPDKKRKKIAAAAPAPAPAPVARLVRVRSGNKKRKGKGKEAPAEGSAAKEPAVYMVLAHGVEEEPTHSVIEVAAGATVRLLLHSTSGRGMSFAAVGTRIVGIGLDQTTVYDPKTSTVRAGCRLVFPKVNPVLVSHGGKLYAVSCCPSVVNGRDFEPWFLVLDSLGYFGWRELPPPPIFPCRLNPLEYRDPPAVRVAAYAIVGSHILLSVSVQQQGQDKGTCAFDMDAEQWEMVLDTNLPFTGQAVPLGDHRFVSCSMAKGGAASVYYMEVMVFPPGIAGSGTGKKELSIVELQVESKRIVPGHLLCTMGKGSFSSFDFRSTASPAKQDIVARIVHRTYSQAEAEVEADDSADTDLVITEDEVEKRPVTGILTIESGLTSISKIVMEMKYLYEKHKQWDWKVKQVEQKKYLVEFPSKDARRELTRLKGFDFELSNARANVRETERTIEAFAELQEVWVRATGVPPLARSEKVIEKIAHLIGDPMEVDSISLNREAVRVKVLCRDPLKIGGTSEIFLNRVGYRITWNPEGVRQHHQDDPDDPKPAYRSRGRRGDDEEDSQDSHEADKGESKKEEEEKKDTQKREGDHGHKRHKNNEMVEEEEDSLGEGEKVDIPEYIPDISDEAEEVVLCSQGKEVQGINEVLEMITGEVKGQELTSDGFISSGKKKKRKQKEKVVATRQSSRIARDGVPVALKAQQRTSVRNDISARDEGVDLGTSEGLQNQNIETIKARELAQSMIHTAKERLINEDPIERLPLTTEIEGCVFPTTEAAGIEPAKGEKKDDFLREILGKSNSMQIPFMMGGDFNMIRFPDEKSNGNIHKRWADKFNSFIALAELRELHRSGGKYTWTNKQADPVMEVLDRVLVSSSWEEMYPLTMVKSLLRVGSDHNPLLVELEKQLVWSRDAFRFDPSWLTQEGFKEWLIAKWPERRKKHILDHWNCQGTVLRRLMRGWARNRRGVATKWTLEGDANTLFFHGVVNGRKRKTMITSLEDGGREINDQTKLKEHVYGYYKKLFGVEQAPKVFLSQDIWNNRGKLNQEDNDKLTRPFTMEEIEEALRGMKSNTAPGPDGFSATFIKEFWPQLKDQIKEMLDMMFEGDLDLWRLDYGVITLILKVKDANTIKHSDRSAC</sequence>
<feature type="domain" description="Protein kinase" evidence="2">
    <location>
        <begin position="1"/>
        <end position="194"/>
    </location>
</feature>
<dbReference type="InterPro" id="IPR000719">
    <property type="entry name" value="Prot_kinase_dom"/>
</dbReference>
<dbReference type="Gene3D" id="3.60.10.10">
    <property type="entry name" value="Endonuclease/exonuclease/phosphatase"/>
    <property type="match status" value="1"/>
</dbReference>
<dbReference type="SUPFAM" id="SSF56112">
    <property type="entry name" value="Protein kinase-like (PK-like)"/>
    <property type="match status" value="1"/>
</dbReference>
<dbReference type="InterPro" id="IPR011009">
    <property type="entry name" value="Kinase-like_dom_sf"/>
</dbReference>
<name>C7J1K7_ORYSJ</name>
<dbReference type="Gene3D" id="1.10.510.10">
    <property type="entry name" value="Transferase(Phosphotransferase) domain 1"/>
    <property type="match status" value="1"/>
</dbReference>
<feature type="compositionally biased region" description="Basic and acidic residues" evidence="1">
    <location>
        <begin position="941"/>
        <end position="968"/>
    </location>
</feature>
<accession>C7J1K7</accession>
<dbReference type="Pfam" id="PF00069">
    <property type="entry name" value="Pkinase"/>
    <property type="match status" value="1"/>
</dbReference>
<reference evidence="3 4" key="1">
    <citation type="journal article" date="2005" name="Nature">
        <title>The map-based sequence of the rice genome.</title>
        <authorList>
            <consortium name="International rice genome sequencing project (IRGSP)"/>
            <person name="Matsumoto T."/>
            <person name="Wu J."/>
            <person name="Kanamori H."/>
            <person name="Katayose Y."/>
            <person name="Fujisawa M."/>
            <person name="Namiki N."/>
            <person name="Mizuno H."/>
            <person name="Yamamoto K."/>
            <person name="Antonio B.A."/>
            <person name="Baba T."/>
            <person name="Sakata K."/>
            <person name="Nagamura Y."/>
            <person name="Aoki H."/>
            <person name="Arikawa K."/>
            <person name="Arita K."/>
            <person name="Bito T."/>
            <person name="Chiden Y."/>
            <person name="Fujitsuka N."/>
            <person name="Fukunaka R."/>
            <person name="Hamada M."/>
            <person name="Harada C."/>
            <person name="Hayashi A."/>
            <person name="Hijishita S."/>
            <person name="Honda M."/>
            <person name="Hosokawa S."/>
            <person name="Ichikawa Y."/>
            <person name="Idonuma A."/>
            <person name="Iijima M."/>
            <person name="Ikeda M."/>
            <person name="Ikeno M."/>
            <person name="Ito K."/>
            <person name="Ito S."/>
            <person name="Ito T."/>
            <person name="Ito Y."/>
            <person name="Ito Y."/>
            <person name="Iwabuchi A."/>
            <person name="Kamiya K."/>
            <person name="Karasawa W."/>
            <person name="Kurita K."/>
            <person name="Katagiri S."/>
            <person name="Kikuta A."/>
            <person name="Kobayashi H."/>
            <person name="Kobayashi N."/>
            <person name="Machita K."/>
            <person name="Maehara T."/>
            <person name="Masukawa M."/>
            <person name="Mizubayashi T."/>
            <person name="Mukai Y."/>
            <person name="Nagasaki H."/>
            <person name="Nagata Y."/>
            <person name="Naito S."/>
            <person name="Nakashima M."/>
            <person name="Nakama Y."/>
            <person name="Nakamichi Y."/>
            <person name="Nakamura M."/>
            <person name="Meguro A."/>
            <person name="Negishi M."/>
            <person name="Ohta I."/>
            <person name="Ohta T."/>
            <person name="Okamoto M."/>
            <person name="Ono N."/>
            <person name="Saji S."/>
            <person name="Sakaguchi M."/>
            <person name="Sakai K."/>
            <person name="Shibata M."/>
            <person name="Shimokawa T."/>
            <person name="Song J."/>
            <person name="Takazaki Y."/>
            <person name="Terasawa K."/>
            <person name="Tsugane M."/>
            <person name="Tsuji K."/>
            <person name="Ueda S."/>
            <person name="Waki K."/>
            <person name="Yamagata H."/>
            <person name="Yamamoto M."/>
            <person name="Yamamoto S."/>
            <person name="Yamane H."/>
            <person name="Yoshiki S."/>
            <person name="Yoshihara R."/>
            <person name="Yukawa K."/>
            <person name="Zhong H."/>
            <person name="Yano M."/>
            <person name="Yuan Q."/>
            <person name="Ouyang S."/>
            <person name="Liu J."/>
            <person name="Jones K.M."/>
            <person name="Gansberger K."/>
            <person name="Moffat K."/>
            <person name="Hill J."/>
            <person name="Bera J."/>
            <person name="Fadrosh D."/>
            <person name="Jin S."/>
            <person name="Johri S."/>
            <person name="Kim M."/>
            <person name="Overton L."/>
            <person name="Reardon M."/>
            <person name="Tsitrin T."/>
            <person name="Vuong H."/>
            <person name="Weaver B."/>
            <person name="Ciecko A."/>
            <person name="Tallon L."/>
            <person name="Jackson J."/>
            <person name="Pai G."/>
            <person name="Aken S.V."/>
            <person name="Utterback T."/>
            <person name="Reidmuller S."/>
            <person name="Feldblyum T."/>
            <person name="Hsiao J."/>
            <person name="Zismann V."/>
            <person name="Iobst S."/>
            <person name="de Vazeille A.R."/>
            <person name="Buell C.R."/>
            <person name="Ying K."/>
            <person name="Li Y."/>
            <person name="Lu T."/>
            <person name="Huang Y."/>
            <person name="Zhao Q."/>
            <person name="Feng Q."/>
            <person name="Zhang L."/>
            <person name="Zhu J."/>
            <person name="Weng Q."/>
            <person name="Mu J."/>
            <person name="Lu Y."/>
            <person name="Fan D."/>
            <person name="Liu Y."/>
            <person name="Guan J."/>
            <person name="Zhang Y."/>
            <person name="Yu S."/>
            <person name="Liu X."/>
            <person name="Zhang Y."/>
            <person name="Hong G."/>
            <person name="Han B."/>
            <person name="Choisne N."/>
            <person name="Demange N."/>
            <person name="Orjeda G."/>
            <person name="Samain S."/>
            <person name="Cattolico L."/>
            <person name="Pelletier E."/>
            <person name="Couloux A."/>
            <person name="Segurens B."/>
            <person name="Wincker P."/>
            <person name="D'Hont A."/>
            <person name="Scarpelli C."/>
            <person name="Weissenbach J."/>
            <person name="Salanoubat M."/>
            <person name="Quetier F."/>
            <person name="Yu Y."/>
            <person name="Kim H.R."/>
            <person name="Rambo T."/>
            <person name="Currie J."/>
            <person name="Collura K."/>
            <person name="Luo M."/>
            <person name="Yang T."/>
            <person name="Ammiraju J.S.S."/>
            <person name="Engler F."/>
            <person name="Soderlund C."/>
            <person name="Wing R.A."/>
            <person name="Palmer L.E."/>
            <person name="de la Bastide M."/>
            <person name="Spiegel L."/>
            <person name="Nascimento L."/>
            <person name="Zutavern T."/>
            <person name="O'Shaughnessy A."/>
            <person name="Dike S."/>
            <person name="Dedhia N."/>
            <person name="Preston R."/>
            <person name="Balija V."/>
            <person name="McCombie W.R."/>
            <person name="Chow T."/>
            <person name="Chen H."/>
            <person name="Chung M."/>
            <person name="Chen C."/>
            <person name="Shaw J."/>
            <person name="Wu H."/>
            <person name="Hsiao K."/>
            <person name="Chao Y."/>
            <person name="Chu M."/>
            <person name="Cheng C."/>
            <person name="Hour A."/>
            <person name="Lee P."/>
            <person name="Lin S."/>
            <person name="Lin Y."/>
            <person name="Liou J."/>
            <person name="Liu S."/>
            <person name="Hsing Y."/>
            <person name="Raghuvanshi S."/>
            <person name="Mohanty A."/>
            <person name="Bharti A.K."/>
            <person name="Gaur A."/>
            <person name="Gupta V."/>
            <person name="Kumar D."/>
            <person name="Ravi V."/>
            <person name="Vij S."/>
            <person name="Kapur A."/>
            <person name="Khurana P."/>
            <person name="Khurana P."/>
            <person name="Khurana J.P."/>
            <person name="Tyagi A.K."/>
            <person name="Gaikwad K."/>
            <person name="Singh A."/>
            <person name="Dalal V."/>
            <person name="Srivastava S."/>
            <person name="Dixit A."/>
            <person name="Pal A.K."/>
            <person name="Ghazi I.A."/>
            <person name="Yadav M."/>
            <person name="Pandit A."/>
            <person name="Bhargava A."/>
            <person name="Sureshbabu K."/>
            <person name="Batra K."/>
            <person name="Sharma T.R."/>
            <person name="Mohapatra T."/>
            <person name="Singh N.K."/>
            <person name="Messing J."/>
            <person name="Nelson A.B."/>
            <person name="Fuks G."/>
            <person name="Kavchok S."/>
            <person name="Keizer G."/>
            <person name="Linton E."/>
            <person name="Llaca V."/>
            <person name="Song R."/>
            <person name="Tanyolac B."/>
            <person name="Young S."/>
            <person name="Ho-Il K."/>
            <person name="Hahn J.H."/>
            <person name="Sangsakoo G."/>
            <person name="Vanavichit A."/>
            <person name="de Mattos Luiz.A.T."/>
            <person name="Zimmer P.D."/>
            <person name="Malone G."/>
            <person name="Dellagostin O."/>
            <person name="de Oliveira A.C."/>
            <person name="Bevan M."/>
            <person name="Bancroft I."/>
            <person name="Minx P."/>
            <person name="Cordum H."/>
            <person name="Wilson R."/>
            <person name="Cheng Z."/>
            <person name="Jin W."/>
            <person name="Jiang J."/>
            <person name="Leong S.A."/>
            <person name="Iwama H."/>
            <person name="Gojobori T."/>
            <person name="Itoh T."/>
            <person name="Niimura Y."/>
            <person name="Fujii Y."/>
            <person name="Habara T."/>
            <person name="Sakai H."/>
            <person name="Sato Y."/>
            <person name="Wilson G."/>
            <person name="Kumar K."/>
            <person name="McCouch S."/>
            <person name="Juretic N."/>
            <person name="Hoen D."/>
            <person name="Wright S."/>
            <person name="Bruskiewich R."/>
            <person name="Bureau T."/>
            <person name="Miyao A."/>
            <person name="Hirochika H."/>
            <person name="Nishikawa T."/>
            <person name="Kadowaki K."/>
            <person name="Sugiura M."/>
            <person name="Burr B."/>
            <person name="Sasaki T."/>
        </authorList>
    </citation>
    <scope>NUCLEOTIDE SEQUENCE [LARGE SCALE GENOMIC DNA]</scope>
    <source>
        <strain evidence="4">cv. Nipponbare</strain>
    </source>
</reference>
<evidence type="ECO:0000256" key="1">
    <source>
        <dbReference type="SAM" id="MobiDB-lite"/>
    </source>
</evidence>
<evidence type="ECO:0000313" key="4">
    <source>
        <dbReference type="Proteomes" id="UP000000763"/>
    </source>
</evidence>
<dbReference type="HOGENOM" id="CLU_412998_0_0_1"/>
<proteinExistence type="predicted"/>
<dbReference type="Proteomes" id="UP000000763">
    <property type="component" value="Chromosome 4"/>
</dbReference>
<feature type="region of interest" description="Disordered" evidence="1">
    <location>
        <begin position="216"/>
        <end position="236"/>
    </location>
</feature>
<protein>
    <submittedName>
        <fullName evidence="3">Os04g0220500 protein</fullName>
    </submittedName>
</protein>
<dbReference type="PANTHER" id="PTHR33170">
    <property type="entry name" value="DUF4283 DOMAIN-CONTAINING PROTEIN-RELATED"/>
    <property type="match status" value="1"/>
</dbReference>
<feature type="compositionally biased region" description="Basic and acidic residues" evidence="1">
    <location>
        <begin position="912"/>
        <end position="925"/>
    </location>
</feature>
<feature type="region of interest" description="Disordered" evidence="1">
    <location>
        <begin position="394"/>
        <end position="429"/>
    </location>
</feature>
<dbReference type="KEGG" id="dosa:Os04g0220500"/>
<dbReference type="SUPFAM" id="SSF117281">
    <property type="entry name" value="Kelch motif"/>
    <property type="match status" value="1"/>
</dbReference>
<feature type="region of interest" description="Disordered" evidence="1">
    <location>
        <begin position="911"/>
        <end position="991"/>
    </location>
</feature>
<feature type="compositionally biased region" description="Low complexity" evidence="1">
    <location>
        <begin position="394"/>
        <end position="407"/>
    </location>
</feature>
<feature type="region of interest" description="Disordered" evidence="1">
    <location>
        <begin position="98"/>
        <end position="162"/>
    </location>
</feature>
<evidence type="ECO:0000313" key="3">
    <source>
        <dbReference type="EMBL" id="BAH92528.1"/>
    </source>
</evidence>
<dbReference type="InterPro" id="IPR012871">
    <property type="entry name" value="DUF1668_ORYSA"/>
</dbReference>
<reference evidence="4" key="2">
    <citation type="journal article" date="2008" name="Nucleic Acids Res.">
        <title>The rice annotation project database (RAP-DB): 2008 update.</title>
        <authorList>
            <consortium name="The rice annotation project (RAP)"/>
        </authorList>
    </citation>
    <scope>GENOME REANNOTATION</scope>
    <source>
        <strain evidence="4">cv. Nipponbare</strain>
    </source>
</reference>
<feature type="compositionally biased region" description="Basic residues" evidence="1">
    <location>
        <begin position="120"/>
        <end position="131"/>
    </location>
</feature>
<dbReference type="PANTHER" id="PTHR33170:SF2">
    <property type="entry name" value="OS12G0531500 PROTEIN"/>
    <property type="match status" value="1"/>
</dbReference>
<dbReference type="Pfam" id="PF07893">
    <property type="entry name" value="DUF1668"/>
    <property type="match status" value="1"/>
</dbReference>
<evidence type="ECO:0000259" key="2">
    <source>
        <dbReference type="PROSITE" id="PS50011"/>
    </source>
</evidence>
<dbReference type="GO" id="GO:0005524">
    <property type="term" value="F:ATP binding"/>
    <property type="evidence" value="ECO:0007669"/>
    <property type="project" value="InterPro"/>
</dbReference>
<dbReference type="PROSITE" id="PS50011">
    <property type="entry name" value="PROTEIN_KINASE_DOM"/>
    <property type="match status" value="1"/>
</dbReference>
<dbReference type="InterPro" id="IPR036691">
    <property type="entry name" value="Endo/exonu/phosph_ase_sf"/>
</dbReference>
<feature type="compositionally biased region" description="Basic residues" evidence="1">
    <location>
        <begin position="408"/>
        <end position="420"/>
    </location>
</feature>